<protein>
    <submittedName>
        <fullName evidence="2">Uncharacterized protein</fullName>
    </submittedName>
</protein>
<dbReference type="RefSeq" id="WP_191752903.1">
    <property type="nucleotide sequence ID" value="NZ_JACSQM010000002.1"/>
</dbReference>
<reference evidence="2 3" key="1">
    <citation type="submission" date="2020-08" db="EMBL/GenBank/DDBJ databases">
        <title>A Genomic Blueprint of the Chicken Gut Microbiome.</title>
        <authorList>
            <person name="Gilroy R."/>
            <person name="Ravi A."/>
            <person name="Getino M."/>
            <person name="Pursley I."/>
            <person name="Horton D.L."/>
            <person name="Alikhan N.-F."/>
            <person name="Baker D."/>
            <person name="Gharbi K."/>
            <person name="Hall N."/>
            <person name="Watson M."/>
            <person name="Adriaenssens E.M."/>
            <person name="Foster-Nyarko E."/>
            <person name="Jarju S."/>
            <person name="Secka A."/>
            <person name="Antonio M."/>
            <person name="Oren A."/>
            <person name="Chaudhuri R."/>
            <person name="La Ragione R.M."/>
            <person name="Hildebrand F."/>
            <person name="Pallen M.J."/>
        </authorList>
    </citation>
    <scope>NUCLEOTIDE SEQUENCE [LARGE SCALE GENOMIC DNA]</scope>
    <source>
        <strain evidence="2 3">Sa2CUA10</strain>
    </source>
</reference>
<keyword evidence="1" id="KW-0732">Signal</keyword>
<feature type="chain" id="PRO_5045086197" evidence="1">
    <location>
        <begin position="25"/>
        <end position="138"/>
    </location>
</feature>
<evidence type="ECO:0000313" key="2">
    <source>
        <dbReference type="EMBL" id="MBD7963513.1"/>
    </source>
</evidence>
<comment type="caution">
    <text evidence="2">The sequence shown here is derived from an EMBL/GenBank/DDBJ whole genome shotgun (WGS) entry which is preliminary data.</text>
</comment>
<proteinExistence type="predicted"/>
<dbReference type="EMBL" id="JACSQM010000002">
    <property type="protein sequence ID" value="MBD7963513.1"/>
    <property type="molecule type" value="Genomic_DNA"/>
</dbReference>
<keyword evidence="3" id="KW-1185">Reference proteome</keyword>
<organism evidence="2 3">
    <name type="scientific">Fictibacillus norfolkensis</name>
    <dbReference type="NCBI Taxonomy" id="2762233"/>
    <lineage>
        <taxon>Bacteria</taxon>
        <taxon>Bacillati</taxon>
        <taxon>Bacillota</taxon>
        <taxon>Bacilli</taxon>
        <taxon>Bacillales</taxon>
        <taxon>Fictibacillaceae</taxon>
        <taxon>Fictibacillus</taxon>
    </lineage>
</organism>
<evidence type="ECO:0000313" key="3">
    <source>
        <dbReference type="Proteomes" id="UP000603641"/>
    </source>
</evidence>
<dbReference type="Proteomes" id="UP000603641">
    <property type="component" value="Unassembled WGS sequence"/>
</dbReference>
<evidence type="ECO:0000256" key="1">
    <source>
        <dbReference type="SAM" id="SignalP"/>
    </source>
</evidence>
<feature type="signal peptide" evidence="1">
    <location>
        <begin position="1"/>
        <end position="24"/>
    </location>
</feature>
<name>A0ABR8SJ44_9BACL</name>
<sequence length="138" mass="15079">MMKKFASTGLAVGLLLGGGTASFAQDDSTTVDLSTKLNAAIENNETVTSAEFAAWAEANHWEMSDLQAWAEAKGMTEGEIQAWAEENGWSEEDSARLDLNLDASLDLDNILDRNDNDHWEDDENDDEGILDDILGDLL</sequence>
<accession>A0ABR8SJ44</accession>
<gene>
    <name evidence="2" type="ORF">H9648_05540</name>
</gene>